<evidence type="ECO:0000313" key="3">
    <source>
        <dbReference type="EMBL" id="GIF20012.1"/>
    </source>
</evidence>
<evidence type="ECO:0000256" key="2">
    <source>
        <dbReference type="SAM" id="Phobius"/>
    </source>
</evidence>
<feature type="transmembrane region" description="Helical" evidence="2">
    <location>
        <begin position="20"/>
        <end position="42"/>
    </location>
</feature>
<protein>
    <submittedName>
        <fullName evidence="3">Uncharacterized protein</fullName>
    </submittedName>
</protein>
<proteinExistence type="predicted"/>
<sequence length="244" mass="27516">MTLPSITHRRMSSHLLGGTLRAALSFAAVGLLAVAILVSPAVLRFIDSDGLDWNRLGDIGQAYGPVSALLSALALCVAIFVQRRQLHQDRVLMVRSMHTNVLHTAMEEPAYGQCWGASVATEQIDDRLFIYTNMIINYWLYAWECRDISDNALRVYVRSMAASEISRAYWVLHGDWRLRSARGRQRRFLSILDEEFRAAMAAGPPARPAEPFRAPESVACCGHRRPSRHSGRFPDRTARRNSRH</sequence>
<keyword evidence="2" id="KW-0472">Membrane</keyword>
<keyword evidence="2" id="KW-1133">Transmembrane helix</keyword>
<dbReference type="EMBL" id="BOMY01000020">
    <property type="protein sequence ID" value="GIF20012.1"/>
    <property type="molecule type" value="Genomic_DNA"/>
</dbReference>
<dbReference type="Pfam" id="PF19560">
    <property type="entry name" value="DUF6082"/>
    <property type="match status" value="1"/>
</dbReference>
<comment type="caution">
    <text evidence="3">The sequence shown here is derived from an EMBL/GenBank/DDBJ whole genome shotgun (WGS) entry which is preliminary data.</text>
</comment>
<dbReference type="InterPro" id="IPR045728">
    <property type="entry name" value="DUF6082"/>
</dbReference>
<evidence type="ECO:0000256" key="1">
    <source>
        <dbReference type="SAM" id="MobiDB-lite"/>
    </source>
</evidence>
<feature type="transmembrane region" description="Helical" evidence="2">
    <location>
        <begin position="62"/>
        <end position="81"/>
    </location>
</feature>
<dbReference type="AlphaFoldDB" id="A0A919NLH0"/>
<evidence type="ECO:0000313" key="4">
    <source>
        <dbReference type="Proteomes" id="UP000623608"/>
    </source>
</evidence>
<reference evidence="3" key="1">
    <citation type="submission" date="2021-01" db="EMBL/GenBank/DDBJ databases">
        <title>Whole genome shotgun sequence of Actinoplanes tereljensis NBRC 105297.</title>
        <authorList>
            <person name="Komaki H."/>
            <person name="Tamura T."/>
        </authorList>
    </citation>
    <scope>NUCLEOTIDE SEQUENCE</scope>
    <source>
        <strain evidence="3">NBRC 105297</strain>
    </source>
</reference>
<feature type="compositionally biased region" description="Basic residues" evidence="1">
    <location>
        <begin position="222"/>
        <end position="231"/>
    </location>
</feature>
<accession>A0A919NLH0</accession>
<feature type="region of interest" description="Disordered" evidence="1">
    <location>
        <begin position="222"/>
        <end position="244"/>
    </location>
</feature>
<gene>
    <name evidence="3" type="ORF">Ate02nite_27420</name>
</gene>
<keyword evidence="2" id="KW-0812">Transmembrane</keyword>
<organism evidence="3 4">
    <name type="scientific">Paractinoplanes tereljensis</name>
    <dbReference type="NCBI Taxonomy" id="571912"/>
    <lineage>
        <taxon>Bacteria</taxon>
        <taxon>Bacillati</taxon>
        <taxon>Actinomycetota</taxon>
        <taxon>Actinomycetes</taxon>
        <taxon>Micromonosporales</taxon>
        <taxon>Micromonosporaceae</taxon>
        <taxon>Paractinoplanes</taxon>
    </lineage>
</organism>
<keyword evidence="4" id="KW-1185">Reference proteome</keyword>
<dbReference type="Proteomes" id="UP000623608">
    <property type="component" value="Unassembled WGS sequence"/>
</dbReference>
<name>A0A919NLH0_9ACTN</name>